<name>A0A1D3RKA8_9CAUD</name>
<organism evidence="1 2">
    <name type="scientific">Cronobacter phage Pet-CM3-4</name>
    <dbReference type="NCBI Taxonomy" id="1892569"/>
    <lineage>
        <taxon>Viruses</taxon>
        <taxon>Duplodnaviria</taxon>
        <taxon>Heunggongvirae</taxon>
        <taxon>Uroviricota</taxon>
        <taxon>Caudoviricetes</taxon>
        <taxon>Pantevenvirales</taxon>
        <taxon>Straboviridae</taxon>
        <taxon>Tevenvirinae</taxon>
        <taxon>Karamvirus</taxon>
        <taxon>Karamvirus petcm34</taxon>
    </lineage>
</organism>
<dbReference type="Gene3D" id="3.30.40.220">
    <property type="match status" value="1"/>
</dbReference>
<reference evidence="2" key="1">
    <citation type="submission" date="2016-09" db="EMBL/GenBank/DDBJ databases">
        <authorList>
            <person name="Kajsik M."/>
        </authorList>
    </citation>
    <scope>NUCLEOTIDE SEQUENCE [LARGE SCALE GENOMIC DNA]</scope>
</reference>
<evidence type="ECO:0000313" key="2">
    <source>
        <dbReference type="Proteomes" id="UP000279601"/>
    </source>
</evidence>
<dbReference type="KEGG" id="vg:65109164"/>
<dbReference type="Proteomes" id="UP000279601">
    <property type="component" value="Segment"/>
</dbReference>
<evidence type="ECO:0000313" key="1">
    <source>
        <dbReference type="EMBL" id="SCN45710.1"/>
    </source>
</evidence>
<keyword evidence="2" id="KW-1185">Reference proteome</keyword>
<accession>A0A1D3RKA8</accession>
<sequence>MAKPLEIVVATRLVNTYASATRRQKDFGLTMAYLANIAQQKVCAYSGEPFCEGVNDDMMTLERFDNDKGYVPGNVIPVKKKYNSARGNFSLEELIEKRDELASRIVRAADAGGHVIVDQQEPESEDPLAGIAKKYHKQYLAILNNIAKREQHMKQKGVTAEVKKSLQARITGGKAELKRLRKVSGNTDKLASKAATTSKRATKAENSVHNYDIVIKGLTRFQNLSFIDKAKLNKGLPLSASMFQLIRGKM</sequence>
<dbReference type="GeneID" id="65109164"/>
<protein>
    <submittedName>
        <fullName evidence="1">Putative anti-sigma factor</fullName>
    </submittedName>
</protein>
<dbReference type="RefSeq" id="YP_010091632.1">
    <property type="nucleotide sequence ID" value="NC_055726.1"/>
</dbReference>
<dbReference type="EMBL" id="LT614807">
    <property type="protein sequence ID" value="SCN45710.1"/>
    <property type="molecule type" value="Genomic_DNA"/>
</dbReference>
<proteinExistence type="predicted"/>